<protein>
    <recommendedName>
        <fullName evidence="4">FHA domain-containing protein</fullName>
    </recommendedName>
</protein>
<dbReference type="AlphaFoldDB" id="A0A8T8SLH1"/>
<feature type="compositionally biased region" description="Low complexity" evidence="1">
    <location>
        <begin position="141"/>
        <end position="161"/>
    </location>
</feature>
<sequence length="609" mass="65549">MPVSVTVRPWPSSDAGHSFLLSDDSDVARVVSGPSSQRTAVGDMFLHNGRPYLQAVSENYDIFINNCAEPLPTLRGAVLLQDEDRLHIASQHCSFRDEILLVKVAYHLSPLPQLPDVPSSNSFPATPRYVLPKAANSSTVPCSPTHSTAPSAPSPSARLTSVPTTVLAADTLPSEVQTLPSASSPRQGSLRPRPLLIKQHTDDIVDDCLRRADLLSSPHSSTAISSPSPAFSTTTVISAPCPATDDVTARNYLVRSPPDSAPTSPDTFRYGDFVRASTPYRLCVPPSASHCDRLSTSDAGNRRADDTRVLGIIATSDTYRHLASSGQEVLNDAPSLAVTSVPTSVSVTTSRSTSPSLSPVHNDLANLCLSDTNDAVSSHRPDRPEQPTQYTSAVAAAVREILTRSDTPPSIFPTTDAPVPRATSSVPCPVSSALVALGRVQIAWTQARRWMQERERLSKPSYDSSIHQAIARVFSAWMDARRALDVDVLSPLAATTTGSQSTISTPCVLADSAPEYQPTFRAIKATAPASAQSVLPATDLCQSPVRSTSPSHTPPNHCPDFSLSQIHARYRYSPRHTSPTCFHSRFPLPFLRFLSFLDPDLPALHYFCP</sequence>
<gene>
    <name evidence="2" type="ORF">A4X03_0g8035</name>
</gene>
<reference evidence="2" key="1">
    <citation type="submission" date="2016-04" db="EMBL/GenBank/DDBJ databases">
        <authorList>
            <person name="Nguyen H.D."/>
            <person name="Kesanakurti P."/>
            <person name="Cullis J."/>
            <person name="Levesque C.A."/>
            <person name="Hambleton S."/>
        </authorList>
    </citation>
    <scope>NUCLEOTIDE SEQUENCE</scope>
    <source>
        <strain evidence="2">DAOMC 238032</strain>
    </source>
</reference>
<feature type="region of interest" description="Disordered" evidence="1">
    <location>
        <begin position="135"/>
        <end position="193"/>
    </location>
</feature>
<organism evidence="2 3">
    <name type="scientific">Tilletia caries</name>
    <name type="common">wheat bunt fungus</name>
    <dbReference type="NCBI Taxonomy" id="13290"/>
    <lineage>
        <taxon>Eukaryota</taxon>
        <taxon>Fungi</taxon>
        <taxon>Dikarya</taxon>
        <taxon>Basidiomycota</taxon>
        <taxon>Ustilaginomycotina</taxon>
        <taxon>Exobasidiomycetes</taxon>
        <taxon>Tilletiales</taxon>
        <taxon>Tilletiaceae</taxon>
        <taxon>Tilletia</taxon>
    </lineage>
</organism>
<accession>A0A8T8SLH1</accession>
<proteinExistence type="predicted"/>
<evidence type="ECO:0000313" key="3">
    <source>
        <dbReference type="Proteomes" id="UP000077671"/>
    </source>
</evidence>
<name>A0A8T8SLH1_9BASI</name>
<dbReference type="Proteomes" id="UP000077671">
    <property type="component" value="Unassembled WGS sequence"/>
</dbReference>
<evidence type="ECO:0000313" key="2">
    <source>
        <dbReference type="EMBL" id="KAE8242438.1"/>
    </source>
</evidence>
<dbReference type="EMBL" id="LWDD02002185">
    <property type="protein sequence ID" value="KAE8242438.1"/>
    <property type="molecule type" value="Genomic_DNA"/>
</dbReference>
<evidence type="ECO:0008006" key="4">
    <source>
        <dbReference type="Google" id="ProtNLM"/>
    </source>
</evidence>
<feature type="compositionally biased region" description="Polar residues" evidence="1">
    <location>
        <begin position="174"/>
        <end position="187"/>
    </location>
</feature>
<reference evidence="2" key="2">
    <citation type="journal article" date="2019" name="IMA Fungus">
        <title>Genome sequencing and comparison of five Tilletia species to identify candidate genes for the detection of regulated species infecting wheat.</title>
        <authorList>
            <person name="Nguyen H.D.T."/>
            <person name="Sultana T."/>
            <person name="Kesanakurti P."/>
            <person name="Hambleton S."/>
        </authorList>
    </citation>
    <scope>NUCLEOTIDE SEQUENCE</scope>
    <source>
        <strain evidence="2">DAOMC 238032</strain>
    </source>
</reference>
<evidence type="ECO:0000256" key="1">
    <source>
        <dbReference type="SAM" id="MobiDB-lite"/>
    </source>
</evidence>
<comment type="caution">
    <text evidence="2">The sequence shown here is derived from an EMBL/GenBank/DDBJ whole genome shotgun (WGS) entry which is preliminary data.</text>
</comment>